<dbReference type="PANTHER" id="PTHR22923">
    <property type="entry name" value="CEREBELLIN-RELATED"/>
    <property type="match status" value="1"/>
</dbReference>
<dbReference type="InParanoid" id="A0A667YUZ1"/>
<feature type="domain" description="C1q" evidence="5">
    <location>
        <begin position="167"/>
        <end position="303"/>
    </location>
</feature>
<name>A0A667YUZ1_9TELE</name>
<evidence type="ECO:0000256" key="2">
    <source>
        <dbReference type="ARBA" id="ARBA00022525"/>
    </source>
</evidence>
<evidence type="ECO:0000313" key="7">
    <source>
        <dbReference type="Proteomes" id="UP000472263"/>
    </source>
</evidence>
<organism evidence="6 7">
    <name type="scientific">Myripristis murdjan</name>
    <name type="common">pinecone soldierfish</name>
    <dbReference type="NCBI Taxonomy" id="586833"/>
    <lineage>
        <taxon>Eukaryota</taxon>
        <taxon>Metazoa</taxon>
        <taxon>Chordata</taxon>
        <taxon>Craniata</taxon>
        <taxon>Vertebrata</taxon>
        <taxon>Euteleostomi</taxon>
        <taxon>Actinopterygii</taxon>
        <taxon>Neopterygii</taxon>
        <taxon>Teleostei</taxon>
        <taxon>Neoteleostei</taxon>
        <taxon>Acanthomorphata</taxon>
        <taxon>Holocentriformes</taxon>
        <taxon>Holocentridae</taxon>
        <taxon>Myripristis</taxon>
    </lineage>
</organism>
<evidence type="ECO:0000259" key="5">
    <source>
        <dbReference type="PROSITE" id="PS50871"/>
    </source>
</evidence>
<reference evidence="6" key="2">
    <citation type="submission" date="2025-08" db="UniProtKB">
        <authorList>
            <consortium name="Ensembl"/>
        </authorList>
    </citation>
    <scope>IDENTIFICATION</scope>
</reference>
<dbReference type="PROSITE" id="PS50871">
    <property type="entry name" value="C1Q"/>
    <property type="match status" value="1"/>
</dbReference>
<feature type="region of interest" description="Disordered" evidence="4">
    <location>
        <begin position="77"/>
        <end position="104"/>
    </location>
</feature>
<proteinExistence type="predicted"/>
<dbReference type="InterPro" id="IPR008983">
    <property type="entry name" value="Tumour_necrosis_fac-like_dom"/>
</dbReference>
<keyword evidence="7" id="KW-1185">Reference proteome</keyword>
<feature type="compositionally biased region" description="Polar residues" evidence="4">
    <location>
        <begin position="9"/>
        <end position="19"/>
    </location>
</feature>
<dbReference type="Proteomes" id="UP000472263">
    <property type="component" value="Chromosome 11"/>
</dbReference>
<sequence>QGGLKLRAQRTNTSTSTEIQTKKPDIGVGAGQDVPPEEPPAPHVLWDELMGLKELVLSLRGEAVHQRLTLRNLESRLRDGEQEAREQSRSIQSLQEEAQQHREELKAGQELLAELSSTVRSCRRQLEEQSKGTGGQITVKKSAELSALQSRLNASESQVDELRRKHTDDLKVAFSAGLTDSGSVGPFDDEVTLVFSKIISNVGQAFNQSSGVFTAPLRGLYFFSFTAADYLKGYMGLYLHRNSQPILFSLNLNDHGGYATAAGGLALELQRGDTVRLSLPASYRLYDDSRNFSIFSGFLLFPL</sequence>
<evidence type="ECO:0000313" key="6">
    <source>
        <dbReference type="Ensembl" id="ENSMMDP00005030233.1"/>
    </source>
</evidence>
<dbReference type="AlphaFoldDB" id="A0A667YUZ1"/>
<protein>
    <recommendedName>
        <fullName evidence="5">C1q domain-containing protein</fullName>
    </recommendedName>
</protein>
<accession>A0A667YUZ1</accession>
<reference evidence="6" key="1">
    <citation type="submission" date="2019-06" db="EMBL/GenBank/DDBJ databases">
        <authorList>
            <consortium name="Wellcome Sanger Institute Data Sharing"/>
        </authorList>
    </citation>
    <scope>NUCLEOTIDE SEQUENCE [LARGE SCALE GENOMIC DNA]</scope>
</reference>
<dbReference type="InterPro" id="IPR001073">
    <property type="entry name" value="C1q_dom"/>
</dbReference>
<dbReference type="Pfam" id="PF00386">
    <property type="entry name" value="C1q"/>
    <property type="match status" value="1"/>
</dbReference>
<evidence type="ECO:0000256" key="1">
    <source>
        <dbReference type="ARBA" id="ARBA00004613"/>
    </source>
</evidence>
<keyword evidence="3" id="KW-0732">Signal</keyword>
<dbReference type="GeneTree" id="ENSGT00940000163520"/>
<dbReference type="SUPFAM" id="SSF49842">
    <property type="entry name" value="TNF-like"/>
    <property type="match status" value="1"/>
</dbReference>
<evidence type="ECO:0000256" key="4">
    <source>
        <dbReference type="SAM" id="MobiDB-lite"/>
    </source>
</evidence>
<dbReference type="SMART" id="SM00110">
    <property type="entry name" value="C1Q"/>
    <property type="match status" value="1"/>
</dbReference>
<comment type="subcellular location">
    <subcellularLocation>
        <location evidence="1">Secreted</location>
    </subcellularLocation>
</comment>
<dbReference type="GO" id="GO:0005576">
    <property type="term" value="C:extracellular region"/>
    <property type="evidence" value="ECO:0007669"/>
    <property type="project" value="UniProtKB-SubCell"/>
</dbReference>
<dbReference type="Ensembl" id="ENSMMDT00005030930.1">
    <property type="protein sequence ID" value="ENSMMDP00005030233.1"/>
    <property type="gene ID" value="ENSMMDG00005014323.1"/>
</dbReference>
<dbReference type="PRINTS" id="PR00007">
    <property type="entry name" value="COMPLEMNTC1Q"/>
</dbReference>
<dbReference type="PANTHER" id="PTHR22923:SF102">
    <property type="entry name" value="CEREBELLIN 13-RELATED"/>
    <property type="match status" value="1"/>
</dbReference>
<dbReference type="InterPro" id="IPR050822">
    <property type="entry name" value="Cerebellin_Synaptic_Org"/>
</dbReference>
<feature type="region of interest" description="Disordered" evidence="4">
    <location>
        <begin position="1"/>
        <end position="37"/>
    </location>
</feature>
<feature type="compositionally biased region" description="Basic and acidic residues" evidence="4">
    <location>
        <begin position="77"/>
        <end position="88"/>
    </location>
</feature>
<keyword evidence="2" id="KW-0964">Secreted</keyword>
<dbReference type="Gene3D" id="2.60.120.40">
    <property type="match status" value="1"/>
</dbReference>
<reference evidence="6" key="3">
    <citation type="submission" date="2025-09" db="UniProtKB">
        <authorList>
            <consortium name="Ensembl"/>
        </authorList>
    </citation>
    <scope>IDENTIFICATION</scope>
</reference>
<evidence type="ECO:0000256" key="3">
    <source>
        <dbReference type="ARBA" id="ARBA00022729"/>
    </source>
</evidence>